<evidence type="ECO:0000313" key="3">
    <source>
        <dbReference type="Proteomes" id="UP000287756"/>
    </source>
</evidence>
<dbReference type="KEGG" id="hli:HLI_06675"/>
<evidence type="ECO:0000313" key="2">
    <source>
        <dbReference type="EMBL" id="QAS51922.1"/>
    </source>
</evidence>
<feature type="transmembrane region" description="Helical" evidence="1">
    <location>
        <begin position="36"/>
        <end position="55"/>
    </location>
</feature>
<name>A0A410MAZ2_9BACI</name>
<sequence length="89" mass="10024">MAEGKSWRDRCNPLYLPLVTVFPLDGWLLVKSHPFSGVEISLYIVGIFFPVFAGAVEIDDEARKHQVYGYIYLASALIFASLGLSMWLL</sequence>
<protein>
    <submittedName>
        <fullName evidence="2">Uncharacterized protein</fullName>
    </submittedName>
</protein>
<keyword evidence="1" id="KW-1133">Transmembrane helix</keyword>
<dbReference type="RefSeq" id="WP_128524073.1">
    <property type="nucleotide sequence ID" value="NZ_CP026118.1"/>
</dbReference>
<dbReference type="OrthoDB" id="2971805at2"/>
<accession>A0A410MAZ2</accession>
<feature type="transmembrane region" description="Helical" evidence="1">
    <location>
        <begin position="67"/>
        <end position="88"/>
    </location>
</feature>
<dbReference type="AlphaFoldDB" id="A0A410MAZ2"/>
<reference evidence="2 3" key="1">
    <citation type="submission" date="2018-01" db="EMBL/GenBank/DDBJ databases">
        <title>The whole genome sequencing and assembly of Halobacillus litoralis ERB031 strain.</title>
        <authorList>
            <person name="Lee S.-J."/>
            <person name="Park M.-K."/>
            <person name="Kim J.-Y."/>
            <person name="Lee Y.-J."/>
            <person name="Yi H."/>
            <person name="Bahn Y.-S."/>
            <person name="Kim J.F."/>
            <person name="Lee D.-W."/>
        </authorList>
    </citation>
    <scope>NUCLEOTIDE SEQUENCE [LARGE SCALE GENOMIC DNA]</scope>
    <source>
        <strain evidence="2 3">ERB 031</strain>
    </source>
</reference>
<evidence type="ECO:0000256" key="1">
    <source>
        <dbReference type="SAM" id="Phobius"/>
    </source>
</evidence>
<proteinExistence type="predicted"/>
<keyword evidence="1" id="KW-0472">Membrane</keyword>
<keyword evidence="1" id="KW-0812">Transmembrane</keyword>
<dbReference type="EMBL" id="CP026118">
    <property type="protein sequence ID" value="QAS51922.1"/>
    <property type="molecule type" value="Genomic_DNA"/>
</dbReference>
<dbReference type="Proteomes" id="UP000287756">
    <property type="component" value="Chromosome"/>
</dbReference>
<organism evidence="2 3">
    <name type="scientific">Halobacillus litoralis</name>
    <dbReference type="NCBI Taxonomy" id="45668"/>
    <lineage>
        <taxon>Bacteria</taxon>
        <taxon>Bacillati</taxon>
        <taxon>Bacillota</taxon>
        <taxon>Bacilli</taxon>
        <taxon>Bacillales</taxon>
        <taxon>Bacillaceae</taxon>
        <taxon>Halobacillus</taxon>
    </lineage>
</organism>
<feature type="transmembrane region" description="Helical" evidence="1">
    <location>
        <begin position="12"/>
        <end position="30"/>
    </location>
</feature>
<gene>
    <name evidence="2" type="ORF">HLI_06675</name>
</gene>